<dbReference type="AlphaFoldDB" id="A0AAQ3WVZ9"/>
<sequence length="818" mass="94611">PDSIDHRIVPRLGMMFRSVEEAHKFYGRYAMEVGFPVKKYRERKNCKWLNCSIEGKPPVRAVDNPNVRSNTSSKRTECKAGMKLKKIYDDDRKNVVMVRIDLLHLDHNHEFLKQQEEIDQLRCNKTHDPEYMEFIGAMQDSRVPQHCIMDYVSEMHGGAENVPVMAQDVKNPKAASRQENNANDVSKLLTFFTSCKKENPQFFSDFQLDSEGKITSIFWSHASQQGDYIDFGDAVIFDTTHKTNLYDKPLCMFVGANYHLQCAIFGFALLRDETVETFEWVFNAFKTCMGTEGPRVMLTDQDPAMPIALCRVFLNTIHRLCLWHMQNRFMAFLNELYARFEEENFKTQFQSIIHHPLTRREFETAWAMMLDKFNLQDDVTLKNLYEIREEWKPAFFKQDCCGVMVSTQRSESMNKLVKSAHVDGNTPLHEFAKQMLKLLHSRKMKEAKETLACKGQRETNTLYEFEVKVARAYTRAVMNRFEESMKYATAYKIKCDPDGGVNDWVVQHTKRSNKIIWCQHQFKVFANVEAGRYKYECKQWEHTDPKEYILQRYTHSARQDVGFSRDDKKSKGKDSETKSYRQKTMLKNIMKVINKASMSKAGHDKYLDVMHELNELLDHGEPDIGVYESCIDSDGEDNQDEGVPSGDNLRTRRDPSNSGATVWNEVVLIEDGAVNLEEEDGNINGGAQRENRGQKNNAVSVGGEWHPTIEARKVPDRAKPKVRTIKETEMVVRKLGVKGEKKKNRKCKIWSIADGHNSRTYLSLEDNKDRLSKIGVCKRGRPAGSKNKTGATASEWNETTTSKKRRLVVYDDEENEDD</sequence>
<comment type="subcellular location">
    <subcellularLocation>
        <location evidence="1">Nucleus</location>
    </subcellularLocation>
</comment>
<keyword evidence="1" id="KW-0862">Zinc</keyword>
<protein>
    <recommendedName>
        <fullName evidence="1">Protein FAR1-RELATED SEQUENCE</fullName>
    </recommendedName>
</protein>
<dbReference type="InterPro" id="IPR018289">
    <property type="entry name" value="MULE_transposase_dom"/>
</dbReference>
<keyword evidence="1" id="KW-0539">Nucleus</keyword>
<dbReference type="EMBL" id="CP144749">
    <property type="protein sequence ID" value="WVZ75685.1"/>
    <property type="molecule type" value="Genomic_DNA"/>
</dbReference>
<feature type="region of interest" description="Disordered" evidence="2">
    <location>
        <begin position="681"/>
        <end position="701"/>
    </location>
</feature>
<comment type="similarity">
    <text evidence="1">Belongs to the FHY3/FAR1 family.</text>
</comment>
<organism evidence="5 6">
    <name type="scientific">Paspalum notatum var. saurae</name>
    <dbReference type="NCBI Taxonomy" id="547442"/>
    <lineage>
        <taxon>Eukaryota</taxon>
        <taxon>Viridiplantae</taxon>
        <taxon>Streptophyta</taxon>
        <taxon>Embryophyta</taxon>
        <taxon>Tracheophyta</taxon>
        <taxon>Spermatophyta</taxon>
        <taxon>Magnoliopsida</taxon>
        <taxon>Liliopsida</taxon>
        <taxon>Poales</taxon>
        <taxon>Poaceae</taxon>
        <taxon>PACMAD clade</taxon>
        <taxon>Panicoideae</taxon>
        <taxon>Andropogonodae</taxon>
        <taxon>Paspaleae</taxon>
        <taxon>Paspalinae</taxon>
        <taxon>Paspalum</taxon>
    </lineage>
</organism>
<comment type="function">
    <text evidence="1">Putative transcription activator involved in regulating light control of development.</text>
</comment>
<dbReference type="GO" id="GO:0005634">
    <property type="term" value="C:nucleus"/>
    <property type="evidence" value="ECO:0007669"/>
    <property type="project" value="UniProtKB-SubCell"/>
</dbReference>
<dbReference type="InterPro" id="IPR004330">
    <property type="entry name" value="FAR1_DNA_bnd_dom"/>
</dbReference>
<keyword evidence="1" id="KW-0863">Zinc-finger</keyword>
<feature type="domain" description="FAR1" evidence="3">
    <location>
        <begin position="24"/>
        <end position="112"/>
    </location>
</feature>
<evidence type="ECO:0000256" key="1">
    <source>
        <dbReference type="RuleBase" id="RU367018"/>
    </source>
</evidence>
<evidence type="ECO:0000313" key="6">
    <source>
        <dbReference type="Proteomes" id="UP001341281"/>
    </source>
</evidence>
<name>A0AAQ3WVZ9_PASNO</name>
<dbReference type="InterPro" id="IPR031052">
    <property type="entry name" value="FHY3/FAR1"/>
</dbReference>
<dbReference type="GO" id="GO:0006355">
    <property type="term" value="P:regulation of DNA-templated transcription"/>
    <property type="evidence" value="ECO:0007669"/>
    <property type="project" value="UniProtKB-UniRule"/>
</dbReference>
<feature type="region of interest" description="Disordered" evidence="2">
    <location>
        <begin position="628"/>
        <end position="658"/>
    </location>
</feature>
<keyword evidence="6" id="KW-1185">Reference proteome</keyword>
<dbReference type="Pfam" id="PF03101">
    <property type="entry name" value="FAR1"/>
    <property type="match status" value="1"/>
</dbReference>
<gene>
    <name evidence="5" type="ORF">U9M48_023720</name>
</gene>
<reference evidence="5 6" key="1">
    <citation type="submission" date="2024-02" db="EMBL/GenBank/DDBJ databases">
        <title>High-quality chromosome-scale genome assembly of Pensacola bahiagrass (Paspalum notatum Flugge var. saurae).</title>
        <authorList>
            <person name="Vega J.M."/>
            <person name="Podio M."/>
            <person name="Orjuela J."/>
            <person name="Siena L.A."/>
            <person name="Pessino S.C."/>
            <person name="Combes M.C."/>
            <person name="Mariac C."/>
            <person name="Albertini E."/>
            <person name="Pupilli F."/>
            <person name="Ortiz J.P.A."/>
            <person name="Leblanc O."/>
        </authorList>
    </citation>
    <scope>NUCLEOTIDE SEQUENCE [LARGE SCALE GENOMIC DNA]</scope>
    <source>
        <strain evidence="5">R1</strain>
        <tissue evidence="5">Leaf</tissue>
    </source>
</reference>
<dbReference type="PANTHER" id="PTHR31669:SF217">
    <property type="entry name" value="PROTEIN FAR1-RELATED SEQUENCE"/>
    <property type="match status" value="1"/>
</dbReference>
<dbReference type="Proteomes" id="UP001341281">
    <property type="component" value="Chromosome 05"/>
</dbReference>
<dbReference type="PANTHER" id="PTHR31669">
    <property type="entry name" value="PROTEIN FAR1-RELATED SEQUENCE 10-RELATED"/>
    <property type="match status" value="1"/>
</dbReference>
<proteinExistence type="inferred from homology"/>
<evidence type="ECO:0000256" key="2">
    <source>
        <dbReference type="SAM" id="MobiDB-lite"/>
    </source>
</evidence>
<keyword evidence="1" id="KW-0479">Metal-binding</keyword>
<dbReference type="Pfam" id="PF10551">
    <property type="entry name" value="MULE"/>
    <property type="match status" value="1"/>
</dbReference>
<feature type="compositionally biased region" description="Basic and acidic residues" evidence="2">
    <location>
        <begin position="563"/>
        <end position="579"/>
    </location>
</feature>
<accession>A0AAQ3WVZ9</accession>
<feature type="domain" description="MULE transposase" evidence="4">
    <location>
        <begin position="235"/>
        <end position="326"/>
    </location>
</feature>
<evidence type="ECO:0000259" key="4">
    <source>
        <dbReference type="Pfam" id="PF10551"/>
    </source>
</evidence>
<feature type="region of interest" description="Disordered" evidence="2">
    <location>
        <begin position="560"/>
        <end position="580"/>
    </location>
</feature>
<feature type="non-terminal residue" evidence="5">
    <location>
        <position position="1"/>
    </location>
</feature>
<evidence type="ECO:0000313" key="5">
    <source>
        <dbReference type="EMBL" id="WVZ75685.1"/>
    </source>
</evidence>
<feature type="region of interest" description="Disordered" evidence="2">
    <location>
        <begin position="777"/>
        <end position="818"/>
    </location>
</feature>
<feature type="compositionally biased region" description="Polar residues" evidence="2">
    <location>
        <begin position="786"/>
        <end position="800"/>
    </location>
</feature>
<feature type="compositionally biased region" description="Acidic residues" evidence="2">
    <location>
        <begin position="631"/>
        <end position="640"/>
    </location>
</feature>
<dbReference type="GO" id="GO:0008270">
    <property type="term" value="F:zinc ion binding"/>
    <property type="evidence" value="ECO:0007669"/>
    <property type="project" value="UniProtKB-UniRule"/>
</dbReference>
<evidence type="ECO:0000259" key="3">
    <source>
        <dbReference type="Pfam" id="PF03101"/>
    </source>
</evidence>